<evidence type="ECO:0000313" key="3">
    <source>
        <dbReference type="EMBL" id="VEU38677.1"/>
    </source>
</evidence>
<protein>
    <recommendedName>
        <fullName evidence="2">EF-hand domain-containing protein</fullName>
    </recommendedName>
</protein>
<reference evidence="3 4" key="1">
    <citation type="submission" date="2019-01" db="EMBL/GenBank/DDBJ databases">
        <authorList>
            <person name="Ferrante I. M."/>
        </authorList>
    </citation>
    <scope>NUCLEOTIDE SEQUENCE [LARGE SCALE GENOMIC DNA]</scope>
    <source>
        <strain evidence="3 4">B856</strain>
    </source>
</reference>
<dbReference type="Pfam" id="PF13499">
    <property type="entry name" value="EF-hand_7"/>
    <property type="match status" value="1"/>
</dbReference>
<dbReference type="InterPro" id="IPR011992">
    <property type="entry name" value="EF-hand-dom_pair"/>
</dbReference>
<dbReference type="CDD" id="cd00051">
    <property type="entry name" value="EFh"/>
    <property type="match status" value="1"/>
</dbReference>
<dbReference type="EMBL" id="CAACVS010000181">
    <property type="protein sequence ID" value="VEU38677.1"/>
    <property type="molecule type" value="Genomic_DNA"/>
</dbReference>
<evidence type="ECO:0000256" key="1">
    <source>
        <dbReference type="ARBA" id="ARBA00022837"/>
    </source>
</evidence>
<feature type="domain" description="EF-hand" evidence="2">
    <location>
        <begin position="8"/>
        <end position="43"/>
    </location>
</feature>
<dbReference type="PROSITE" id="PS00018">
    <property type="entry name" value="EF_HAND_1"/>
    <property type="match status" value="2"/>
</dbReference>
<accession>A0A448Z9D2</accession>
<dbReference type="PROSITE" id="PS50222">
    <property type="entry name" value="EF_HAND_2"/>
    <property type="match status" value="2"/>
</dbReference>
<keyword evidence="1" id="KW-0106">Calcium</keyword>
<dbReference type="SMART" id="SM00054">
    <property type="entry name" value="EFh"/>
    <property type="match status" value="2"/>
</dbReference>
<sequence>MFGSGTKLNEASYKTMFSSFDKDNSGYIDKSDLKKITKGILPANGVDMIIGFVDKSGDGKIDFNEFKSVMKKIETAKKFNLGK</sequence>
<dbReference type="SUPFAM" id="SSF47473">
    <property type="entry name" value="EF-hand"/>
    <property type="match status" value="1"/>
</dbReference>
<proteinExistence type="predicted"/>
<evidence type="ECO:0000313" key="4">
    <source>
        <dbReference type="Proteomes" id="UP000291116"/>
    </source>
</evidence>
<organism evidence="3 4">
    <name type="scientific">Pseudo-nitzschia multistriata</name>
    <dbReference type="NCBI Taxonomy" id="183589"/>
    <lineage>
        <taxon>Eukaryota</taxon>
        <taxon>Sar</taxon>
        <taxon>Stramenopiles</taxon>
        <taxon>Ochrophyta</taxon>
        <taxon>Bacillariophyta</taxon>
        <taxon>Bacillariophyceae</taxon>
        <taxon>Bacillariophycidae</taxon>
        <taxon>Bacillariales</taxon>
        <taxon>Bacillariaceae</taxon>
        <taxon>Pseudo-nitzschia</taxon>
    </lineage>
</organism>
<keyword evidence="4" id="KW-1185">Reference proteome</keyword>
<dbReference type="GO" id="GO:0005509">
    <property type="term" value="F:calcium ion binding"/>
    <property type="evidence" value="ECO:0007669"/>
    <property type="project" value="InterPro"/>
</dbReference>
<dbReference type="Gene3D" id="1.10.238.10">
    <property type="entry name" value="EF-hand"/>
    <property type="match status" value="1"/>
</dbReference>
<dbReference type="InterPro" id="IPR018247">
    <property type="entry name" value="EF_Hand_1_Ca_BS"/>
</dbReference>
<gene>
    <name evidence="3" type="ORF">PSNMU_V1.4_AUG-EV-PASAV3_0055170</name>
</gene>
<dbReference type="OrthoDB" id="186625at2759"/>
<dbReference type="Proteomes" id="UP000291116">
    <property type="component" value="Unassembled WGS sequence"/>
</dbReference>
<dbReference type="InterPro" id="IPR002048">
    <property type="entry name" value="EF_hand_dom"/>
</dbReference>
<evidence type="ECO:0000259" key="2">
    <source>
        <dbReference type="PROSITE" id="PS50222"/>
    </source>
</evidence>
<name>A0A448Z9D2_9STRA</name>
<feature type="domain" description="EF-hand" evidence="2">
    <location>
        <begin position="53"/>
        <end position="76"/>
    </location>
</feature>
<dbReference type="AlphaFoldDB" id="A0A448Z9D2"/>